<name>A0A813KXN9_POLGL</name>
<sequence length="356" mass="38551">MAGDGSSESTCWAERRPEQVPMQEFLLEYGHADAFDENDSGIRLPQSALSELLRAASELKSWPSCTVLLEGHTPGRPLENNALLRSVAEEAADICREALEKAGVENRIVCSGLGCQQGIGMRVRLSRLPCDEKRPGDAQQPVETPTRKVSPAAAKYRTAETMGGLLVASEKPDEQAEDLAEENEDGPVEGVPEVLPSSENERLALLDKLLYQALEATPLSFQPNSADLDPAKSRQTLIRLSRVLRVFPELAVQCSGLAKGRPAETNLAKRQLSQARAESVKEALRQRGVANSLLCFGFGSALGRGLGVVLSAVQPDLARAAGEAEFRVLPQVGVKPYSREEEAEVLNQLLQEVQYG</sequence>
<dbReference type="AlphaFoldDB" id="A0A813KXN9"/>
<accession>A0A813KXN9</accession>
<feature type="region of interest" description="Disordered" evidence="1">
    <location>
        <begin position="170"/>
        <end position="194"/>
    </location>
</feature>
<dbReference type="Pfam" id="PF00691">
    <property type="entry name" value="OmpA"/>
    <property type="match status" value="1"/>
</dbReference>
<dbReference type="EMBL" id="CAJNNW010032038">
    <property type="protein sequence ID" value="CAE8710765.1"/>
    <property type="molecule type" value="Genomic_DNA"/>
</dbReference>
<dbReference type="Gene3D" id="3.30.1330.60">
    <property type="entry name" value="OmpA-like domain"/>
    <property type="match status" value="1"/>
</dbReference>
<dbReference type="SUPFAM" id="SSF103088">
    <property type="entry name" value="OmpA-like"/>
    <property type="match status" value="1"/>
</dbReference>
<reference evidence="3" key="1">
    <citation type="submission" date="2021-02" db="EMBL/GenBank/DDBJ databases">
        <authorList>
            <person name="Dougan E. K."/>
            <person name="Rhodes N."/>
            <person name="Thang M."/>
            <person name="Chan C."/>
        </authorList>
    </citation>
    <scope>NUCLEOTIDE SEQUENCE</scope>
</reference>
<evidence type="ECO:0000313" key="4">
    <source>
        <dbReference type="Proteomes" id="UP000626109"/>
    </source>
</evidence>
<feature type="region of interest" description="Disordered" evidence="1">
    <location>
        <begin position="132"/>
        <end position="152"/>
    </location>
</feature>
<dbReference type="InterPro" id="IPR036737">
    <property type="entry name" value="OmpA-like_sf"/>
</dbReference>
<feature type="domain" description="OmpA-like" evidence="2">
    <location>
        <begin position="221"/>
        <end position="300"/>
    </location>
</feature>
<gene>
    <name evidence="3" type="ORF">PGLA2088_LOCUS36110</name>
</gene>
<comment type="caution">
    <text evidence="3">The sequence shown here is derived from an EMBL/GenBank/DDBJ whole genome shotgun (WGS) entry which is preliminary data.</text>
</comment>
<evidence type="ECO:0000313" key="3">
    <source>
        <dbReference type="EMBL" id="CAE8710765.1"/>
    </source>
</evidence>
<evidence type="ECO:0000259" key="2">
    <source>
        <dbReference type="Pfam" id="PF00691"/>
    </source>
</evidence>
<protein>
    <recommendedName>
        <fullName evidence="2">OmpA-like domain-containing protein</fullName>
    </recommendedName>
</protein>
<proteinExistence type="predicted"/>
<evidence type="ECO:0000256" key="1">
    <source>
        <dbReference type="SAM" id="MobiDB-lite"/>
    </source>
</evidence>
<feature type="compositionally biased region" description="Acidic residues" evidence="1">
    <location>
        <begin position="175"/>
        <end position="187"/>
    </location>
</feature>
<organism evidence="3 4">
    <name type="scientific">Polarella glacialis</name>
    <name type="common">Dinoflagellate</name>
    <dbReference type="NCBI Taxonomy" id="89957"/>
    <lineage>
        <taxon>Eukaryota</taxon>
        <taxon>Sar</taxon>
        <taxon>Alveolata</taxon>
        <taxon>Dinophyceae</taxon>
        <taxon>Suessiales</taxon>
        <taxon>Suessiaceae</taxon>
        <taxon>Polarella</taxon>
    </lineage>
</organism>
<dbReference type="InterPro" id="IPR006665">
    <property type="entry name" value="OmpA-like"/>
</dbReference>
<dbReference type="Proteomes" id="UP000626109">
    <property type="component" value="Unassembled WGS sequence"/>
</dbReference>